<dbReference type="Proteomes" id="UP000038009">
    <property type="component" value="Unassembled WGS sequence"/>
</dbReference>
<accession>A0A0N1HXE1</accession>
<dbReference type="OrthoDB" id="272461at2759"/>
<sequence>MSAPAALLAGVLPVRALLSPFGIGISRRISFARCSSKVKGDEISVQVTGKVAAGTPLLILADTAVLTCQAVLDADVDGLAPPPAEMLGMLQGDTVRLDDVYLAYYLSLRYFSKPNDWYATQVDLCSTAHSGASGVGAASALWERAAREYVSAPQPLFLAALRYVRASSFFKPFATAVHPCAPSQQPARAIAPVLDLLVRSEDKANVSLMACTAKDVAQKYLSADLRGARQALLSKDDACEYWAVLASDDLPVGSTVSLSPQSPLTSGHTHQ</sequence>
<evidence type="ECO:0000313" key="3">
    <source>
        <dbReference type="Proteomes" id="UP000038009"/>
    </source>
</evidence>
<name>A0A0N1HXE1_LEPSE</name>
<proteinExistence type="predicted"/>
<organism evidence="2 3">
    <name type="scientific">Leptomonas seymouri</name>
    <dbReference type="NCBI Taxonomy" id="5684"/>
    <lineage>
        <taxon>Eukaryota</taxon>
        <taxon>Discoba</taxon>
        <taxon>Euglenozoa</taxon>
        <taxon>Kinetoplastea</taxon>
        <taxon>Metakinetoplastina</taxon>
        <taxon>Trypanosomatida</taxon>
        <taxon>Trypanosomatidae</taxon>
        <taxon>Leishmaniinae</taxon>
        <taxon>Leptomonas</taxon>
    </lineage>
</organism>
<evidence type="ECO:0000256" key="1">
    <source>
        <dbReference type="SAM" id="SignalP"/>
    </source>
</evidence>
<keyword evidence="1" id="KW-0732">Signal</keyword>
<dbReference type="AlphaFoldDB" id="A0A0N1HXE1"/>
<feature type="signal peptide" evidence="1">
    <location>
        <begin position="1"/>
        <end position="16"/>
    </location>
</feature>
<dbReference type="OMA" id="QYVWESC"/>
<protein>
    <submittedName>
        <fullName evidence="2">Uncharacterized protein</fullName>
    </submittedName>
</protein>
<reference evidence="2 3" key="1">
    <citation type="journal article" date="2015" name="PLoS Pathog.">
        <title>Leptomonas seymouri: Adaptations to the Dixenous Life Cycle Analyzed by Genome Sequencing, Transcriptome Profiling and Co-infection with Leishmania donovani.</title>
        <authorList>
            <person name="Kraeva N."/>
            <person name="Butenko A."/>
            <person name="Hlavacova J."/>
            <person name="Kostygov A."/>
            <person name="Myskova J."/>
            <person name="Grybchuk D."/>
            <person name="Lestinova T."/>
            <person name="Votypka J."/>
            <person name="Volf P."/>
            <person name="Opperdoes F."/>
            <person name="Flegontov P."/>
            <person name="Lukes J."/>
            <person name="Yurchenko V."/>
        </authorList>
    </citation>
    <scope>NUCLEOTIDE SEQUENCE [LARGE SCALE GENOMIC DNA]</scope>
    <source>
        <strain evidence="2 3">ATCC 30220</strain>
    </source>
</reference>
<dbReference type="VEuPathDB" id="TriTrypDB:Lsey_0102_0040"/>
<gene>
    <name evidence="2" type="ORF">ABL78_3806</name>
</gene>
<evidence type="ECO:0000313" key="2">
    <source>
        <dbReference type="EMBL" id="KPI87094.1"/>
    </source>
</evidence>
<dbReference type="EMBL" id="LJSK01000102">
    <property type="protein sequence ID" value="KPI87094.1"/>
    <property type="molecule type" value="Genomic_DNA"/>
</dbReference>
<keyword evidence="3" id="KW-1185">Reference proteome</keyword>
<comment type="caution">
    <text evidence="2">The sequence shown here is derived from an EMBL/GenBank/DDBJ whole genome shotgun (WGS) entry which is preliminary data.</text>
</comment>
<feature type="chain" id="PRO_5005873618" evidence="1">
    <location>
        <begin position="17"/>
        <end position="271"/>
    </location>
</feature>